<comment type="subunit">
    <text evidence="8 9">F-type ATPases have 2 components, CF(1) - the catalytic core - and CF(0) - the membrane proton channel. CF(1) has five subunits: alpha(3), beta(3), gamma(1), delta(1), epsilon(1). CF(0) has three main subunits: a, b and c.</text>
</comment>
<dbReference type="STRING" id="1617427.UZ20_WS6002001133"/>
<evidence type="ECO:0000256" key="7">
    <source>
        <dbReference type="ARBA" id="ARBA00023310"/>
    </source>
</evidence>
<evidence type="ECO:0000256" key="8">
    <source>
        <dbReference type="HAMAP-Rule" id="MF_00530"/>
    </source>
</evidence>
<name>A0A136KEP6_9BACT</name>
<feature type="domain" description="ATP synthase F1 complex delta/epsilon subunit N-terminal" evidence="11">
    <location>
        <begin position="3"/>
        <end position="82"/>
    </location>
</feature>
<gene>
    <name evidence="8 12" type="primary">atpC</name>
    <name evidence="12" type="ORF">UZ20_WS6002001133</name>
</gene>
<keyword evidence="5 8" id="KW-0472">Membrane</keyword>
<comment type="similarity">
    <text evidence="2 8 9">Belongs to the ATPase epsilon chain family.</text>
</comment>
<dbReference type="Gene3D" id="2.60.15.10">
    <property type="entry name" value="F0F1 ATP synthase delta/epsilon subunit, N-terminal"/>
    <property type="match status" value="1"/>
</dbReference>
<dbReference type="InterPro" id="IPR001469">
    <property type="entry name" value="ATP_synth_F1_dsu/esu"/>
</dbReference>
<evidence type="ECO:0000256" key="2">
    <source>
        <dbReference type="ARBA" id="ARBA00005712"/>
    </source>
</evidence>
<evidence type="ECO:0000256" key="4">
    <source>
        <dbReference type="ARBA" id="ARBA00023065"/>
    </source>
</evidence>
<dbReference type="SUPFAM" id="SSF51344">
    <property type="entry name" value="Epsilon subunit of F1F0-ATP synthase N-terminal domain"/>
    <property type="match status" value="1"/>
</dbReference>
<dbReference type="Proteomes" id="UP000070449">
    <property type="component" value="Unassembled WGS sequence"/>
</dbReference>
<evidence type="ECO:0000256" key="9">
    <source>
        <dbReference type="RuleBase" id="RU003656"/>
    </source>
</evidence>
<evidence type="ECO:0000256" key="3">
    <source>
        <dbReference type="ARBA" id="ARBA00022448"/>
    </source>
</evidence>
<proteinExistence type="inferred from homology"/>
<evidence type="ECO:0000313" key="12">
    <source>
        <dbReference type="EMBL" id="KXK07818.1"/>
    </source>
</evidence>
<dbReference type="GO" id="GO:0005886">
    <property type="term" value="C:plasma membrane"/>
    <property type="evidence" value="ECO:0007669"/>
    <property type="project" value="UniProtKB-SubCell"/>
</dbReference>
<dbReference type="InterPro" id="IPR020547">
    <property type="entry name" value="ATP_synth_F1_esu_C"/>
</dbReference>
<evidence type="ECO:0000259" key="10">
    <source>
        <dbReference type="Pfam" id="PF00401"/>
    </source>
</evidence>
<dbReference type="GO" id="GO:0045259">
    <property type="term" value="C:proton-transporting ATP synthase complex"/>
    <property type="evidence" value="ECO:0007669"/>
    <property type="project" value="UniProtKB-KW"/>
</dbReference>
<keyword evidence="8" id="KW-0375">Hydrogen ion transport</keyword>
<dbReference type="HAMAP" id="MF_00530">
    <property type="entry name" value="ATP_synth_epsil_bac"/>
    <property type="match status" value="1"/>
</dbReference>
<dbReference type="SUPFAM" id="SSF46604">
    <property type="entry name" value="Epsilon subunit of F1F0-ATP synthase C-terminal domain"/>
    <property type="match status" value="1"/>
</dbReference>
<evidence type="ECO:0000259" key="11">
    <source>
        <dbReference type="Pfam" id="PF02823"/>
    </source>
</evidence>
<dbReference type="PANTHER" id="PTHR13822:SF10">
    <property type="entry name" value="ATP SYNTHASE EPSILON CHAIN, CHLOROPLASTIC"/>
    <property type="match status" value="1"/>
</dbReference>
<accession>A0A136KEP6</accession>
<keyword evidence="6 8" id="KW-0139">CF(1)</keyword>
<dbReference type="GO" id="GO:0046933">
    <property type="term" value="F:proton-transporting ATP synthase activity, rotational mechanism"/>
    <property type="evidence" value="ECO:0007669"/>
    <property type="project" value="UniProtKB-UniRule"/>
</dbReference>
<reference evidence="12 13" key="1">
    <citation type="submission" date="2015-02" db="EMBL/GenBank/DDBJ databases">
        <title>Improved understanding of the partial-nitritation anammox process through 23 genomes representing the majority of the microbial community.</title>
        <authorList>
            <person name="Speth D.R."/>
            <person name="In T Zandt M."/>
            <person name="Guerrero Cruz S."/>
            <person name="Jetten M.S."/>
            <person name="Dutilh B.E."/>
        </authorList>
    </citation>
    <scope>NUCLEOTIDE SEQUENCE [LARGE SCALE GENOMIC DNA]</scope>
    <source>
        <strain evidence="12">OLB21</strain>
    </source>
</reference>
<keyword evidence="3 8" id="KW-0813">Transport</keyword>
<comment type="caution">
    <text evidence="12">The sequence shown here is derived from an EMBL/GenBank/DDBJ whole genome shotgun (WGS) entry which is preliminary data.</text>
</comment>
<dbReference type="Pfam" id="PF00401">
    <property type="entry name" value="ATP-synt_DE"/>
    <property type="match status" value="1"/>
</dbReference>
<dbReference type="EMBL" id="JYPD01000030">
    <property type="protein sequence ID" value="KXK07818.1"/>
    <property type="molecule type" value="Genomic_DNA"/>
</dbReference>
<keyword evidence="4 8" id="KW-0406">Ion transport</keyword>
<dbReference type="GO" id="GO:0005524">
    <property type="term" value="F:ATP binding"/>
    <property type="evidence" value="ECO:0007669"/>
    <property type="project" value="UniProtKB-UniRule"/>
</dbReference>
<evidence type="ECO:0000256" key="5">
    <source>
        <dbReference type="ARBA" id="ARBA00023136"/>
    </source>
</evidence>
<keyword evidence="7 8" id="KW-0066">ATP synthesis</keyword>
<sequence length="141" mass="15688">MVHLIIATPQGTIYEDKQIKSLTVPTAAGVITIMDDHIPLVSIITAGELIIDKGDHQVELAVSKGIIEIRRESEIHILADTAERAEEIDLARAEEARQKAIEYLKKKQDIADVEFARVQAKIEKELARINVAKKISKTNLN</sequence>
<keyword evidence="8" id="KW-1003">Cell membrane</keyword>
<dbReference type="Gene3D" id="1.20.5.440">
    <property type="entry name" value="ATP synthase delta/epsilon subunit, C-terminal domain"/>
    <property type="match status" value="1"/>
</dbReference>
<comment type="subcellular location">
    <subcellularLocation>
        <location evidence="1 8">Cell membrane</location>
        <topology evidence="1 8">Peripheral membrane protein</topology>
    </subcellularLocation>
</comment>
<dbReference type="InterPro" id="IPR036794">
    <property type="entry name" value="ATP_F1_dsu/esu_C_sf"/>
</dbReference>
<dbReference type="InterPro" id="IPR036771">
    <property type="entry name" value="ATPsynth_dsu/esu_N"/>
</dbReference>
<evidence type="ECO:0000256" key="1">
    <source>
        <dbReference type="ARBA" id="ARBA00004202"/>
    </source>
</evidence>
<dbReference type="NCBIfam" id="TIGR01216">
    <property type="entry name" value="ATP_synt_epsi"/>
    <property type="match status" value="1"/>
</dbReference>
<dbReference type="CDD" id="cd12152">
    <property type="entry name" value="F1-ATPase_delta"/>
    <property type="match status" value="1"/>
</dbReference>
<dbReference type="AlphaFoldDB" id="A0A136KEP6"/>
<evidence type="ECO:0000313" key="13">
    <source>
        <dbReference type="Proteomes" id="UP000070449"/>
    </source>
</evidence>
<evidence type="ECO:0000256" key="6">
    <source>
        <dbReference type="ARBA" id="ARBA00023196"/>
    </source>
</evidence>
<dbReference type="PANTHER" id="PTHR13822">
    <property type="entry name" value="ATP SYNTHASE DELTA/EPSILON CHAIN"/>
    <property type="match status" value="1"/>
</dbReference>
<organism evidence="12 13">
    <name type="scientific">candidate division WS6 bacterium OLB21</name>
    <dbReference type="NCBI Taxonomy" id="1617427"/>
    <lineage>
        <taxon>Bacteria</taxon>
        <taxon>Candidatus Dojkabacteria</taxon>
    </lineage>
</organism>
<protein>
    <recommendedName>
        <fullName evidence="8">ATP synthase epsilon chain</fullName>
    </recommendedName>
    <alternativeName>
        <fullName evidence="8">ATP synthase F1 sector epsilon subunit</fullName>
    </alternativeName>
    <alternativeName>
        <fullName evidence="8">F-ATPase epsilon subunit</fullName>
    </alternativeName>
</protein>
<comment type="function">
    <text evidence="8">Produces ATP from ADP in the presence of a proton gradient across the membrane.</text>
</comment>
<feature type="domain" description="ATP synthase epsilon subunit C-terminal" evidence="10">
    <location>
        <begin position="86"/>
        <end position="133"/>
    </location>
</feature>
<dbReference type="InterPro" id="IPR020546">
    <property type="entry name" value="ATP_synth_F1_dsu/esu_N"/>
</dbReference>
<dbReference type="Pfam" id="PF02823">
    <property type="entry name" value="ATP-synt_DE_N"/>
    <property type="match status" value="1"/>
</dbReference>